<dbReference type="SUPFAM" id="SSF52540">
    <property type="entry name" value="P-loop containing nucleoside triphosphate hydrolases"/>
    <property type="match status" value="1"/>
</dbReference>
<proteinExistence type="predicted"/>
<dbReference type="SUPFAM" id="SSF56747">
    <property type="entry name" value="Prim-pol domain"/>
    <property type="match status" value="1"/>
</dbReference>
<sequence length="1048" mass="113206">MRANGWSVVPIVRHDHTDKGAGKRPAFKGWQSFAQHEAPLPSAEALRKWERSASGAPGTGVPCGSVIAIDIDVTDAALAALLAEVACECFGATPFIRQGRAPKVLLVYRAAEPMAKLAFKAADRTGDGLDIIAQGAQFVAFGIHPLTRQPYRWIGAHTPLTASPDEAPEITAAQIAAFIERARAILPLTTSQGGGRGPGGETAEIRRDDEGFVVDGREGHLTRLIWQAANDLQGDGEPLTAEAVTDRAWSRFCATARLVVGGREWTRSDAEAKAHSTLDRIRRRVIALGTRIRATEPTYPDESRPLADAEAEVRSWVKEFFTRHAPEFRNARTRFEVEHEANPIIVPPMPRAWCLKVEAGIGKTEAAIRAAASAIRRGLRVVYAVPRVNLGDEVIHRFAAHGVVARVYRGRDQDDPDAPGEKMCLNLAAVRDAEKAHVRSIHGAVCAKKGRPGERLLCPAHDRCGHIRQRAATPDVWVVPHALLFSARPSMILRLDALVIDESFFGGAIPDKPAAVVLDAIEAASLPAGDDAAVLAQHRARLVAALRGSTDGPMTRETLTAAGLTVDVAREAGRLEWRRAYEPAIFPGMDARARSHEATKAAEINRSVRALAGLWHELATFLDDDFPASGRLTLTREEKTGARQVERRSLRSMHEGWRAATLILDATAPPPAVLEAALGFPVVASTSIAATWSPHGRVRQIIGGPVSNTKLGVTEGREGNRRIAADLRRLIALRAALAWPRVVGVVVPKDFAASLTAEPMPRNVEVRHFGALAGLDRWRTAAGMIVIGRPAPTPGSMEAAAGVITGEPALAIFADDGRKGWYPRSTAGIRLATGSAVAVEHDQHPDALVDALRWQVCEANLLQAIGRLRPLRRDAASPFFLDIISDVPLPLAVDAVETWDEARPPAWMVMADGGMILTSEADIRSAYSGVAVSREKARALVETATLVERSIKKLSKDLSTIVRSVDYKRAGRFPPAKAVLLPNGPSGNARVRQWLEERVGPIASMTVERKRERARLVYEQVGRSLSVSAIARAGRGAAQRWANLDLAA</sequence>
<reference evidence="2" key="2">
    <citation type="submission" date="2021-08" db="EMBL/GenBank/DDBJ databases">
        <authorList>
            <person name="Tani A."/>
            <person name="Ola A."/>
            <person name="Ogura Y."/>
            <person name="Katsura K."/>
            <person name="Hayashi T."/>
        </authorList>
    </citation>
    <scope>NUCLEOTIDE SEQUENCE</scope>
    <source>
        <strain evidence="2">DSM 17168</strain>
    </source>
</reference>
<name>A0ABQ4S6I7_9HYPH</name>
<dbReference type="RefSeq" id="WP_238233062.1">
    <property type="nucleotide sequence ID" value="NZ_BPQQ01000001.1"/>
</dbReference>
<dbReference type="Proteomes" id="UP001055153">
    <property type="component" value="Unassembled WGS sequence"/>
</dbReference>
<feature type="domain" description="DNA primase/polymerase bifunctional N-terminal" evidence="1">
    <location>
        <begin position="1"/>
        <end position="171"/>
    </location>
</feature>
<reference evidence="2" key="1">
    <citation type="journal article" date="2021" name="Front. Microbiol.">
        <title>Comprehensive Comparative Genomics and Phenotyping of Methylobacterium Species.</title>
        <authorList>
            <person name="Alessa O."/>
            <person name="Ogura Y."/>
            <person name="Fujitani Y."/>
            <person name="Takami H."/>
            <person name="Hayashi T."/>
            <person name="Sahin N."/>
            <person name="Tani A."/>
        </authorList>
    </citation>
    <scope>NUCLEOTIDE SEQUENCE</scope>
    <source>
        <strain evidence="2">DSM 17168</strain>
    </source>
</reference>
<dbReference type="InterPro" id="IPR027417">
    <property type="entry name" value="P-loop_NTPase"/>
</dbReference>
<dbReference type="Pfam" id="PF09250">
    <property type="entry name" value="Prim-Pol"/>
    <property type="match status" value="1"/>
</dbReference>
<evidence type="ECO:0000313" key="3">
    <source>
        <dbReference type="Proteomes" id="UP001055153"/>
    </source>
</evidence>
<gene>
    <name evidence="2" type="ORF">GMJLKIPL_0010</name>
</gene>
<dbReference type="EMBL" id="BPQQ01000001">
    <property type="protein sequence ID" value="GJD98104.1"/>
    <property type="molecule type" value="Genomic_DNA"/>
</dbReference>
<accession>A0ABQ4S6I7</accession>
<evidence type="ECO:0000313" key="2">
    <source>
        <dbReference type="EMBL" id="GJD98104.1"/>
    </source>
</evidence>
<dbReference type="SMART" id="SM00943">
    <property type="entry name" value="Prim-Pol"/>
    <property type="match status" value="1"/>
</dbReference>
<organism evidence="2 3">
    <name type="scientific">Methylobacterium isbiliense</name>
    <dbReference type="NCBI Taxonomy" id="315478"/>
    <lineage>
        <taxon>Bacteria</taxon>
        <taxon>Pseudomonadati</taxon>
        <taxon>Pseudomonadota</taxon>
        <taxon>Alphaproteobacteria</taxon>
        <taxon>Hyphomicrobiales</taxon>
        <taxon>Methylobacteriaceae</taxon>
        <taxon>Methylobacterium</taxon>
    </lineage>
</organism>
<keyword evidence="3" id="KW-1185">Reference proteome</keyword>
<dbReference type="InterPro" id="IPR015330">
    <property type="entry name" value="DNA_primase/pol_bifunc_N"/>
</dbReference>
<protein>
    <recommendedName>
        <fullName evidence="1">DNA primase/polymerase bifunctional N-terminal domain-containing protein</fullName>
    </recommendedName>
</protein>
<evidence type="ECO:0000259" key="1">
    <source>
        <dbReference type="SMART" id="SM00943"/>
    </source>
</evidence>
<comment type="caution">
    <text evidence="2">The sequence shown here is derived from an EMBL/GenBank/DDBJ whole genome shotgun (WGS) entry which is preliminary data.</text>
</comment>